<evidence type="ECO:0000259" key="6">
    <source>
        <dbReference type="PROSITE" id="PS50937"/>
    </source>
</evidence>
<evidence type="ECO:0000313" key="7">
    <source>
        <dbReference type="EMBL" id="TXH78694.1"/>
    </source>
</evidence>
<gene>
    <name evidence="7" type="ORF">E6Q80_22060</name>
</gene>
<dbReference type="InterPro" id="IPR009061">
    <property type="entry name" value="DNA-bd_dom_put_sf"/>
</dbReference>
<evidence type="ECO:0000256" key="1">
    <source>
        <dbReference type="ARBA" id="ARBA00022491"/>
    </source>
</evidence>
<dbReference type="PANTHER" id="PTHR30204">
    <property type="entry name" value="REDOX-CYCLING DRUG-SENSING TRANSCRIPTIONAL ACTIVATOR SOXR"/>
    <property type="match status" value="1"/>
</dbReference>
<dbReference type="RefSeq" id="WP_276662394.1">
    <property type="nucleotide sequence ID" value="NZ_SSFD01000379.1"/>
</dbReference>
<feature type="region of interest" description="Disordered" evidence="5">
    <location>
        <begin position="139"/>
        <end position="159"/>
    </location>
</feature>
<feature type="compositionally biased region" description="Basic and acidic residues" evidence="5">
    <location>
        <begin position="148"/>
        <end position="159"/>
    </location>
</feature>
<dbReference type="InterPro" id="IPR047057">
    <property type="entry name" value="MerR_fam"/>
</dbReference>
<evidence type="ECO:0000256" key="4">
    <source>
        <dbReference type="ARBA" id="ARBA00023163"/>
    </source>
</evidence>
<dbReference type="InterPro" id="IPR000551">
    <property type="entry name" value="MerR-type_HTH_dom"/>
</dbReference>
<dbReference type="Pfam" id="PF13411">
    <property type="entry name" value="MerR_1"/>
    <property type="match status" value="1"/>
</dbReference>
<dbReference type="GO" id="GO:0003677">
    <property type="term" value="F:DNA binding"/>
    <property type="evidence" value="ECO:0007669"/>
    <property type="project" value="UniProtKB-KW"/>
</dbReference>
<evidence type="ECO:0000256" key="3">
    <source>
        <dbReference type="ARBA" id="ARBA00023125"/>
    </source>
</evidence>
<dbReference type="SMART" id="SM00422">
    <property type="entry name" value="HTH_MERR"/>
    <property type="match status" value="1"/>
</dbReference>
<evidence type="ECO:0000256" key="5">
    <source>
        <dbReference type="SAM" id="MobiDB-lite"/>
    </source>
</evidence>
<keyword evidence="4" id="KW-0804">Transcription</keyword>
<evidence type="ECO:0000256" key="2">
    <source>
        <dbReference type="ARBA" id="ARBA00023015"/>
    </source>
</evidence>
<dbReference type="GO" id="GO:0003700">
    <property type="term" value="F:DNA-binding transcription factor activity"/>
    <property type="evidence" value="ECO:0007669"/>
    <property type="project" value="InterPro"/>
</dbReference>
<dbReference type="PROSITE" id="PS50937">
    <property type="entry name" value="HTH_MERR_2"/>
    <property type="match status" value="1"/>
</dbReference>
<dbReference type="Gene3D" id="1.10.1660.10">
    <property type="match status" value="1"/>
</dbReference>
<organism evidence="7 8">
    <name type="scientific">Thauera aminoaromatica</name>
    <dbReference type="NCBI Taxonomy" id="164330"/>
    <lineage>
        <taxon>Bacteria</taxon>
        <taxon>Pseudomonadati</taxon>
        <taxon>Pseudomonadota</taxon>
        <taxon>Betaproteobacteria</taxon>
        <taxon>Rhodocyclales</taxon>
        <taxon>Zoogloeaceae</taxon>
        <taxon>Thauera</taxon>
    </lineage>
</organism>
<dbReference type="CDD" id="cd00592">
    <property type="entry name" value="HTH_MerR-like"/>
    <property type="match status" value="1"/>
</dbReference>
<dbReference type="EMBL" id="SSFD01000379">
    <property type="protein sequence ID" value="TXH78694.1"/>
    <property type="molecule type" value="Genomic_DNA"/>
</dbReference>
<proteinExistence type="predicted"/>
<name>A0A5C7S4D6_THASP</name>
<reference evidence="7 8" key="1">
    <citation type="submission" date="2018-09" db="EMBL/GenBank/DDBJ databases">
        <title>Metagenome Assembled Genomes from an Advanced Water Purification Facility.</title>
        <authorList>
            <person name="Stamps B.W."/>
            <person name="Spear J.R."/>
        </authorList>
    </citation>
    <scope>NUCLEOTIDE SEQUENCE [LARGE SCALE GENOMIC DNA]</scope>
    <source>
        <strain evidence="7">Bin_27_1</strain>
    </source>
</reference>
<evidence type="ECO:0000313" key="8">
    <source>
        <dbReference type="Proteomes" id="UP000321192"/>
    </source>
</evidence>
<sequence>MNTEASPSYPLAELAVLADLPPRTVRYYVQIGLVDRPEGETRAARYGTRHLEQLLQIRKWTAAGVSLERIRELLHGAPPPVPPRACAIGSVSVCSHLTVAEGVEVVIDAQRAGLSPEAVRQFIQGVMAAFEAVQGQGGAASQGAAAHNTDKNDRQAGEP</sequence>
<keyword evidence="3" id="KW-0238">DNA-binding</keyword>
<dbReference type="Proteomes" id="UP000321192">
    <property type="component" value="Unassembled WGS sequence"/>
</dbReference>
<feature type="domain" description="HTH merR-type" evidence="6">
    <location>
        <begin position="8"/>
        <end position="76"/>
    </location>
</feature>
<dbReference type="SUPFAM" id="SSF46955">
    <property type="entry name" value="Putative DNA-binding domain"/>
    <property type="match status" value="1"/>
</dbReference>
<comment type="caution">
    <text evidence="7">The sequence shown here is derived from an EMBL/GenBank/DDBJ whole genome shotgun (WGS) entry which is preliminary data.</text>
</comment>
<keyword evidence="1" id="KW-0678">Repressor</keyword>
<dbReference type="PANTHER" id="PTHR30204:SF69">
    <property type="entry name" value="MERR-FAMILY TRANSCRIPTIONAL REGULATOR"/>
    <property type="match status" value="1"/>
</dbReference>
<keyword evidence="2" id="KW-0805">Transcription regulation</keyword>
<protein>
    <submittedName>
        <fullName evidence="7">MerR family transcriptional regulator</fullName>
    </submittedName>
</protein>
<accession>A0A5C7S4D6</accession>
<dbReference type="AlphaFoldDB" id="A0A5C7S4D6"/>